<dbReference type="Proteomes" id="UP000507470">
    <property type="component" value="Unassembled WGS sequence"/>
</dbReference>
<dbReference type="SMART" id="SM00110">
    <property type="entry name" value="C1Q"/>
    <property type="match status" value="1"/>
</dbReference>
<keyword evidence="3 4" id="KW-0732">Signal</keyword>
<evidence type="ECO:0000256" key="1">
    <source>
        <dbReference type="ARBA" id="ARBA00004613"/>
    </source>
</evidence>
<gene>
    <name evidence="6" type="ORF">MCOR_1840</name>
</gene>
<organism evidence="6 7">
    <name type="scientific">Mytilus coruscus</name>
    <name type="common">Sea mussel</name>
    <dbReference type="NCBI Taxonomy" id="42192"/>
    <lineage>
        <taxon>Eukaryota</taxon>
        <taxon>Metazoa</taxon>
        <taxon>Spiralia</taxon>
        <taxon>Lophotrochozoa</taxon>
        <taxon>Mollusca</taxon>
        <taxon>Bivalvia</taxon>
        <taxon>Autobranchia</taxon>
        <taxon>Pteriomorphia</taxon>
        <taxon>Mytilida</taxon>
        <taxon>Mytiloidea</taxon>
        <taxon>Mytilidae</taxon>
        <taxon>Mytilinae</taxon>
        <taxon>Mytilus</taxon>
    </lineage>
</organism>
<dbReference type="PANTHER" id="PTHR22923:SF116">
    <property type="entry name" value="C1Q DOMAIN-CONTAINING PROTEIN"/>
    <property type="match status" value="1"/>
</dbReference>
<evidence type="ECO:0000313" key="7">
    <source>
        <dbReference type="Proteomes" id="UP000507470"/>
    </source>
</evidence>
<evidence type="ECO:0000256" key="2">
    <source>
        <dbReference type="ARBA" id="ARBA00022525"/>
    </source>
</evidence>
<feature type="signal peptide" evidence="4">
    <location>
        <begin position="1"/>
        <end position="26"/>
    </location>
</feature>
<feature type="chain" id="PRO_5026768750" evidence="4">
    <location>
        <begin position="27"/>
        <end position="190"/>
    </location>
</feature>
<accession>A0A6J7ZZ84</accession>
<dbReference type="Gene3D" id="2.60.120.40">
    <property type="match status" value="1"/>
</dbReference>
<dbReference type="InterPro" id="IPR008983">
    <property type="entry name" value="Tumour_necrosis_fac-like_dom"/>
</dbReference>
<evidence type="ECO:0000256" key="4">
    <source>
        <dbReference type="SAM" id="SignalP"/>
    </source>
</evidence>
<dbReference type="AlphaFoldDB" id="A0A6J7ZZ84"/>
<dbReference type="SUPFAM" id="SSF49842">
    <property type="entry name" value="TNF-like"/>
    <property type="match status" value="1"/>
</dbReference>
<keyword evidence="2" id="KW-0964">Secreted</keyword>
<dbReference type="PROSITE" id="PS50871">
    <property type="entry name" value="C1Q"/>
    <property type="match status" value="1"/>
</dbReference>
<sequence>MYLSYTVLNPIIIAILIITMPQGVSCQKSCTGNAGLMKSIQYQLKLVEANDGKCDCAHRSLEKVGFFVSSSGALENVGTGAIVIYDSVTTNLGGGYDKSTGVFSAPVEGLYYFTWTVLAQEDKSFYTQLNLNNTVVAKNHAGANGISTHMSSSQSAVIQIQKNDGVSIRVHSGGKYMYGDKWSTFSGFKI</sequence>
<protein>
    <submittedName>
        <fullName evidence="6">C1QL</fullName>
    </submittedName>
</protein>
<evidence type="ECO:0000313" key="6">
    <source>
        <dbReference type="EMBL" id="CAC5358705.1"/>
    </source>
</evidence>
<proteinExistence type="predicted"/>
<name>A0A6J7ZZ84_MYTCO</name>
<evidence type="ECO:0000256" key="3">
    <source>
        <dbReference type="ARBA" id="ARBA00022729"/>
    </source>
</evidence>
<dbReference type="GO" id="GO:0005576">
    <property type="term" value="C:extracellular region"/>
    <property type="evidence" value="ECO:0007669"/>
    <property type="project" value="UniProtKB-SubCell"/>
</dbReference>
<dbReference type="PRINTS" id="PR00007">
    <property type="entry name" value="COMPLEMNTC1Q"/>
</dbReference>
<dbReference type="OrthoDB" id="6104968at2759"/>
<dbReference type="PANTHER" id="PTHR22923">
    <property type="entry name" value="CEREBELLIN-RELATED"/>
    <property type="match status" value="1"/>
</dbReference>
<feature type="domain" description="C1q" evidence="5">
    <location>
        <begin position="59"/>
        <end position="190"/>
    </location>
</feature>
<dbReference type="InterPro" id="IPR001073">
    <property type="entry name" value="C1q_dom"/>
</dbReference>
<reference evidence="6 7" key="1">
    <citation type="submission" date="2020-06" db="EMBL/GenBank/DDBJ databases">
        <authorList>
            <person name="Li R."/>
            <person name="Bekaert M."/>
        </authorList>
    </citation>
    <scope>NUCLEOTIDE SEQUENCE [LARGE SCALE GENOMIC DNA]</scope>
    <source>
        <strain evidence="7">wild</strain>
    </source>
</reference>
<dbReference type="Pfam" id="PF00386">
    <property type="entry name" value="C1q"/>
    <property type="match status" value="1"/>
</dbReference>
<dbReference type="InterPro" id="IPR050822">
    <property type="entry name" value="Cerebellin_Synaptic_Org"/>
</dbReference>
<comment type="subcellular location">
    <subcellularLocation>
        <location evidence="1">Secreted</location>
    </subcellularLocation>
</comment>
<evidence type="ECO:0000259" key="5">
    <source>
        <dbReference type="PROSITE" id="PS50871"/>
    </source>
</evidence>
<dbReference type="EMBL" id="CACVKT020000392">
    <property type="protein sequence ID" value="CAC5358705.1"/>
    <property type="molecule type" value="Genomic_DNA"/>
</dbReference>
<keyword evidence="7" id="KW-1185">Reference proteome</keyword>